<keyword evidence="3" id="KW-0813">Transport</keyword>
<feature type="transmembrane region" description="Helical" evidence="1">
    <location>
        <begin position="270"/>
        <end position="294"/>
    </location>
</feature>
<keyword evidence="1" id="KW-0812">Transmembrane</keyword>
<keyword evidence="3" id="KW-0407">Ion channel</keyword>
<sequence length="307" mass="34479">MSMGDRSWVRASAFTAVLFLLITLATSRGQVGGLFALVVLLATLVAVTAFYRLFPDRHFFTIVLTNFLAVYTCIFSFFIEVNFAPVTPWLVLATFPLPVFTFLAGAWRNRTTIHKLLLQDQHREIHHWGRVFRWLLPAFLIGGLTFALPGHDFTPFEYDLLFLASMSAIAAIVFFVSDEVCSFLLETSLLFELFFAGMKRLVIPAFAFFSFYSLIVIVYACIYRIIDTLGGGGFIIGGELREITFTESLYFSIVTLSTVGYGDIVPVSNLIRVIISSQIVVGALLILFGFAEFVSYGRTKPQRRSKD</sequence>
<proteinExistence type="predicted"/>
<dbReference type="InterPro" id="IPR013099">
    <property type="entry name" value="K_chnl_dom"/>
</dbReference>
<dbReference type="RefSeq" id="WP_183415201.1">
    <property type="nucleotide sequence ID" value="NZ_JACHXA010000002.1"/>
</dbReference>
<feature type="transmembrane region" description="Helical" evidence="1">
    <location>
        <begin position="59"/>
        <end position="79"/>
    </location>
</feature>
<dbReference type="Gene3D" id="1.10.287.70">
    <property type="match status" value="1"/>
</dbReference>
<feature type="transmembrane region" description="Helical" evidence="1">
    <location>
        <begin position="35"/>
        <end position="54"/>
    </location>
</feature>
<evidence type="ECO:0000256" key="1">
    <source>
        <dbReference type="SAM" id="Phobius"/>
    </source>
</evidence>
<protein>
    <submittedName>
        <fullName evidence="3">Voltage-gated potassium channel</fullName>
    </submittedName>
</protein>
<gene>
    <name evidence="3" type="ORF">FHR98_000642</name>
</gene>
<dbReference type="Proteomes" id="UP000581135">
    <property type="component" value="Unassembled WGS sequence"/>
</dbReference>
<organism evidence="3 4">
    <name type="scientific">Limibacillus halophilus</name>
    <dbReference type="NCBI Taxonomy" id="1579333"/>
    <lineage>
        <taxon>Bacteria</taxon>
        <taxon>Pseudomonadati</taxon>
        <taxon>Pseudomonadota</taxon>
        <taxon>Alphaproteobacteria</taxon>
        <taxon>Rhodospirillales</taxon>
        <taxon>Rhodovibrionaceae</taxon>
        <taxon>Limibacillus</taxon>
    </lineage>
</organism>
<dbReference type="Pfam" id="PF07885">
    <property type="entry name" value="Ion_trans_2"/>
    <property type="match status" value="1"/>
</dbReference>
<dbReference type="AlphaFoldDB" id="A0A839SRL2"/>
<evidence type="ECO:0000313" key="3">
    <source>
        <dbReference type="EMBL" id="MBB3064370.1"/>
    </source>
</evidence>
<keyword evidence="1" id="KW-1133">Transmembrane helix</keyword>
<dbReference type="EMBL" id="JACHXA010000002">
    <property type="protein sequence ID" value="MBB3064370.1"/>
    <property type="molecule type" value="Genomic_DNA"/>
</dbReference>
<keyword evidence="3" id="KW-0406">Ion transport</keyword>
<name>A0A839SRL2_9PROT</name>
<evidence type="ECO:0000259" key="2">
    <source>
        <dbReference type="Pfam" id="PF07885"/>
    </source>
</evidence>
<comment type="caution">
    <text evidence="3">The sequence shown here is derived from an EMBL/GenBank/DDBJ whole genome shotgun (WGS) entry which is preliminary data.</text>
</comment>
<feature type="transmembrane region" description="Helical" evidence="1">
    <location>
        <begin position="160"/>
        <end position="185"/>
    </location>
</feature>
<accession>A0A839SRL2</accession>
<feature type="transmembrane region" description="Helical" evidence="1">
    <location>
        <begin position="206"/>
        <end position="226"/>
    </location>
</feature>
<reference evidence="3 4" key="1">
    <citation type="submission" date="2020-08" db="EMBL/GenBank/DDBJ databases">
        <title>Genomic Encyclopedia of Type Strains, Phase III (KMG-III): the genomes of soil and plant-associated and newly described type strains.</title>
        <authorList>
            <person name="Whitman W."/>
        </authorList>
    </citation>
    <scope>NUCLEOTIDE SEQUENCE [LARGE SCALE GENOMIC DNA]</scope>
    <source>
        <strain evidence="3 4">CECT 8803</strain>
    </source>
</reference>
<keyword evidence="4" id="KW-1185">Reference proteome</keyword>
<feature type="transmembrane region" description="Helical" evidence="1">
    <location>
        <begin position="128"/>
        <end position="148"/>
    </location>
</feature>
<dbReference type="GO" id="GO:0034220">
    <property type="term" value="P:monoatomic ion transmembrane transport"/>
    <property type="evidence" value="ECO:0007669"/>
    <property type="project" value="UniProtKB-KW"/>
</dbReference>
<dbReference type="SUPFAM" id="SSF81324">
    <property type="entry name" value="Voltage-gated potassium channels"/>
    <property type="match status" value="1"/>
</dbReference>
<evidence type="ECO:0000313" key="4">
    <source>
        <dbReference type="Proteomes" id="UP000581135"/>
    </source>
</evidence>
<feature type="transmembrane region" description="Helical" evidence="1">
    <location>
        <begin position="85"/>
        <end position="107"/>
    </location>
</feature>
<feature type="domain" description="Potassium channel" evidence="2">
    <location>
        <begin position="219"/>
        <end position="296"/>
    </location>
</feature>
<keyword evidence="1" id="KW-0472">Membrane</keyword>